<dbReference type="PANTHER" id="PTHR30189:SF1">
    <property type="entry name" value="LPS-ASSEMBLY PROTEIN LPTD"/>
    <property type="match status" value="1"/>
</dbReference>
<keyword evidence="3" id="KW-1185">Reference proteome</keyword>
<dbReference type="RefSeq" id="WP_330146560.1">
    <property type="nucleotide sequence ID" value="NZ_JAZDQU010000002.1"/>
</dbReference>
<organism evidence="2 3">
    <name type="scientific">Pedobacter flavus</name>
    <dbReference type="NCBI Taxonomy" id="3113906"/>
    <lineage>
        <taxon>Bacteria</taxon>
        <taxon>Pseudomonadati</taxon>
        <taxon>Bacteroidota</taxon>
        <taxon>Sphingobacteriia</taxon>
        <taxon>Sphingobacteriales</taxon>
        <taxon>Sphingobacteriaceae</taxon>
        <taxon>Pedobacter</taxon>
    </lineage>
</organism>
<dbReference type="EMBL" id="JAZDQU010000002">
    <property type="protein sequence ID" value="MEE1885665.1"/>
    <property type="molecule type" value="Genomic_DNA"/>
</dbReference>
<accession>A0ABU7H2X5</accession>
<comment type="caution">
    <text evidence="2">The sequence shown here is derived from an EMBL/GenBank/DDBJ whole genome shotgun (WGS) entry which is preliminary data.</text>
</comment>
<feature type="domain" description="LPS-assembly protein LptD central" evidence="1">
    <location>
        <begin position="200"/>
        <end position="686"/>
    </location>
</feature>
<sequence>MKLFKTFISFVVVLIVIFSTKTTLASSLSLFQDPVVSTAPNKMDTTKKSKVNTEEVVHKAAKTTRYDRLNNTFYLIGEARVIYQDFELDADYIEFDQQNNTLFARGSYNAANNYIGKPIFKSKTDGTGSADSLLFNLESKKLVIYGLFTEQSGGYFSGGLSKRQPDNEIHSKGTVFSTCNLPHPHFGIHITKGIVSPKMIITGPAYLEVEDIPLPVGIPFGFFTKPNKKSSGLIIGTPREDFVRGFMLENFGYYVGLSEYWDAKFTGTITTRGSYNAAVNAGYTKRYKYSGGFSFDYASTRLGLEGTPEYEPRKDFSVVWTHSQNQNARPGTTFSASVNARTSSYNNNTAGGYGYNLNQIAENALSSSISYGKVFGNGLFNLSVAARHSQQTTTNSVSLSLPEVSLNMSTVSPFANKKNISDPKWYERLTVGYSFQTRNEIRTIDSLLFKRESLNNFQNGFQHNIPVSLPFNLFNFINANANFNYVDTWYLQTVEKTFYRDPSGLTVLNDTIPGFKRGGSYSLNFSLGTKLYSKVVEFKNLGNIKKLRHVLTPSIGVSYNPDFTDPRLGIYRNAYYPDGSPVMNPNDPLSQLKYSIFEQGIYGGPNNNKAASLNFGFENTVELKLADRKDTTGTGEKKLAILRNLTFNGSYNFVQKEKNLSNISFSGASELSEKLSINFNGVFSPYLVEEIRDINGSGTIRRESNVYTFKEGKLPRLISFGLSFDYSFNPESFRSRNLNNDQFRKEAAKVGALNPDQANQLALIARDPNAFIDFKIPWNIAFNYSLQYFNPLGKSGQVTNTLNFNGDLSITPKWKVQFISGFDFTAKRISGTSLSIYRDLHCWDLSANWIPFGQFQSYSIDLRVRASILQDLKLSKRKSFNTRY</sequence>
<evidence type="ECO:0000313" key="2">
    <source>
        <dbReference type="EMBL" id="MEE1885665.1"/>
    </source>
</evidence>
<evidence type="ECO:0000259" key="1">
    <source>
        <dbReference type="Pfam" id="PF19838"/>
    </source>
</evidence>
<dbReference type="PANTHER" id="PTHR30189">
    <property type="entry name" value="LPS-ASSEMBLY PROTEIN"/>
    <property type="match status" value="1"/>
</dbReference>
<dbReference type="Proteomes" id="UP001337681">
    <property type="component" value="Unassembled WGS sequence"/>
</dbReference>
<dbReference type="InterPro" id="IPR045659">
    <property type="entry name" value="LptD_2"/>
</dbReference>
<gene>
    <name evidence="2" type="ORF">VRU49_09580</name>
</gene>
<name>A0ABU7H2X5_9SPHI</name>
<reference evidence="2 3" key="1">
    <citation type="submission" date="2024-01" db="EMBL/GenBank/DDBJ databases">
        <title>Pedobacter sp. nov., isolated from oil-contaminated soil.</title>
        <authorList>
            <person name="Le N.T.T."/>
        </authorList>
    </citation>
    <scope>NUCLEOTIDE SEQUENCE [LARGE SCALE GENOMIC DNA]</scope>
    <source>
        <strain evidence="2 3">VNH31</strain>
    </source>
</reference>
<evidence type="ECO:0000313" key="3">
    <source>
        <dbReference type="Proteomes" id="UP001337681"/>
    </source>
</evidence>
<dbReference type="InterPro" id="IPR050218">
    <property type="entry name" value="LptD"/>
</dbReference>
<protein>
    <submittedName>
        <fullName evidence="2">LPS assembly protein LptD</fullName>
    </submittedName>
</protein>
<dbReference type="Pfam" id="PF19838">
    <property type="entry name" value="LptD_2"/>
    <property type="match status" value="1"/>
</dbReference>
<proteinExistence type="predicted"/>